<feature type="transmembrane region" description="Helical" evidence="1">
    <location>
        <begin position="64"/>
        <end position="89"/>
    </location>
</feature>
<name>A0A0L8GYF9_OCTBM</name>
<dbReference type="EMBL" id="KQ419887">
    <property type="protein sequence ID" value="KOF82086.1"/>
    <property type="molecule type" value="Genomic_DNA"/>
</dbReference>
<evidence type="ECO:0000256" key="1">
    <source>
        <dbReference type="SAM" id="Phobius"/>
    </source>
</evidence>
<keyword evidence="1" id="KW-0812">Transmembrane</keyword>
<keyword evidence="1" id="KW-0472">Membrane</keyword>
<accession>A0A0L8GYF9</accession>
<dbReference type="AlphaFoldDB" id="A0A0L8GYF9"/>
<organism evidence="2">
    <name type="scientific">Octopus bimaculoides</name>
    <name type="common">California two-spotted octopus</name>
    <dbReference type="NCBI Taxonomy" id="37653"/>
    <lineage>
        <taxon>Eukaryota</taxon>
        <taxon>Metazoa</taxon>
        <taxon>Spiralia</taxon>
        <taxon>Lophotrochozoa</taxon>
        <taxon>Mollusca</taxon>
        <taxon>Cephalopoda</taxon>
        <taxon>Coleoidea</taxon>
        <taxon>Octopodiformes</taxon>
        <taxon>Octopoda</taxon>
        <taxon>Incirrata</taxon>
        <taxon>Octopodidae</taxon>
        <taxon>Octopus</taxon>
    </lineage>
</organism>
<reference evidence="2" key="1">
    <citation type="submission" date="2015-07" db="EMBL/GenBank/DDBJ databases">
        <title>MeaNS - Measles Nucleotide Surveillance Program.</title>
        <authorList>
            <person name="Tran T."/>
            <person name="Druce J."/>
        </authorList>
    </citation>
    <scope>NUCLEOTIDE SEQUENCE</scope>
    <source>
        <strain evidence="2">UCB-OBI-ISO-001</strain>
        <tissue evidence="2">Gonad</tissue>
    </source>
</reference>
<protein>
    <submittedName>
        <fullName evidence="2">Uncharacterized protein</fullName>
    </submittedName>
</protein>
<keyword evidence="1" id="KW-1133">Transmembrane helix</keyword>
<evidence type="ECO:0000313" key="2">
    <source>
        <dbReference type="EMBL" id="KOF82086.1"/>
    </source>
</evidence>
<feature type="transmembrane region" description="Helical" evidence="1">
    <location>
        <begin position="27"/>
        <end position="52"/>
    </location>
</feature>
<sequence length="100" mass="10885">MKFVVFAFVLFFKKSNKCSFFVLMAVTFVVCVSAGVCGGEGVAICCECVLLLPMMLGSSPFSRLPSLSIVSFVFLFRFFVGGTVCHFPFSLSVLAQSELI</sequence>
<gene>
    <name evidence="2" type="ORF">OCBIM_22025717mg</name>
</gene>
<proteinExistence type="predicted"/>